<sequence>MRVNGLRQAFCEKRFRFESAMTSLCLRSDLLYDSGVASHLTFPLVTPCFPAACPEGNRKPVDPREQQGNSGVVSTQQDHDQA</sequence>
<accession>L1KVG0</accession>
<evidence type="ECO:0000313" key="3">
    <source>
        <dbReference type="Proteomes" id="UP000010411"/>
    </source>
</evidence>
<evidence type="ECO:0000313" key="2">
    <source>
        <dbReference type="EMBL" id="EKX64627.1"/>
    </source>
</evidence>
<keyword evidence="3" id="KW-1185">Reference proteome</keyword>
<feature type="region of interest" description="Disordered" evidence="1">
    <location>
        <begin position="55"/>
        <end position="82"/>
    </location>
</feature>
<organism evidence="2 3">
    <name type="scientific">Streptomyces ipomoeae 91-03</name>
    <dbReference type="NCBI Taxonomy" id="698759"/>
    <lineage>
        <taxon>Bacteria</taxon>
        <taxon>Bacillati</taxon>
        <taxon>Actinomycetota</taxon>
        <taxon>Actinomycetes</taxon>
        <taxon>Kitasatosporales</taxon>
        <taxon>Streptomycetaceae</taxon>
        <taxon>Streptomyces</taxon>
    </lineage>
</organism>
<gene>
    <name evidence="2" type="ORF">STRIP9103_08349</name>
</gene>
<protein>
    <submittedName>
        <fullName evidence="2">Uncharacterized protein</fullName>
    </submittedName>
</protein>
<dbReference type="Proteomes" id="UP000010411">
    <property type="component" value="Unassembled WGS sequence"/>
</dbReference>
<reference evidence="2 3" key="1">
    <citation type="submission" date="2012-11" db="EMBL/GenBank/DDBJ databases">
        <authorList>
            <person name="Huguet-Tapia J.C."/>
            <person name="Durkin A.S."/>
            <person name="Pettis G.S."/>
            <person name="Badger J.H."/>
        </authorList>
    </citation>
    <scope>NUCLEOTIDE SEQUENCE [LARGE SCALE GENOMIC DNA]</scope>
    <source>
        <strain evidence="2 3">91-03</strain>
    </source>
</reference>
<dbReference type="PATRIC" id="fig|698759.3.peg.4705"/>
<proteinExistence type="predicted"/>
<evidence type="ECO:0000256" key="1">
    <source>
        <dbReference type="SAM" id="MobiDB-lite"/>
    </source>
</evidence>
<feature type="compositionally biased region" description="Polar residues" evidence="1">
    <location>
        <begin position="66"/>
        <end position="76"/>
    </location>
</feature>
<dbReference type="EMBL" id="AEJC01000360">
    <property type="protein sequence ID" value="EKX64627.1"/>
    <property type="molecule type" value="Genomic_DNA"/>
</dbReference>
<dbReference type="AlphaFoldDB" id="L1KVG0"/>
<comment type="caution">
    <text evidence="2">The sequence shown here is derived from an EMBL/GenBank/DDBJ whole genome shotgun (WGS) entry which is preliminary data.</text>
</comment>
<feature type="compositionally biased region" description="Basic and acidic residues" evidence="1">
    <location>
        <begin position="56"/>
        <end position="65"/>
    </location>
</feature>
<name>L1KVG0_9ACTN</name>